<evidence type="ECO:0000313" key="2">
    <source>
        <dbReference type="Proteomes" id="UP000601435"/>
    </source>
</evidence>
<name>A0A812WRJ3_9DINO</name>
<gene>
    <name evidence="1" type="ORF">SNEC2469_LOCUS20102</name>
</gene>
<protein>
    <submittedName>
        <fullName evidence="1">Uncharacterized protein</fullName>
    </submittedName>
</protein>
<dbReference type="EMBL" id="CAJNJA010034748">
    <property type="protein sequence ID" value="CAE7697459.1"/>
    <property type="molecule type" value="Genomic_DNA"/>
</dbReference>
<dbReference type="AlphaFoldDB" id="A0A812WRJ3"/>
<organism evidence="1 2">
    <name type="scientific">Symbiodinium necroappetens</name>
    <dbReference type="NCBI Taxonomy" id="1628268"/>
    <lineage>
        <taxon>Eukaryota</taxon>
        <taxon>Sar</taxon>
        <taxon>Alveolata</taxon>
        <taxon>Dinophyceae</taxon>
        <taxon>Suessiales</taxon>
        <taxon>Symbiodiniaceae</taxon>
        <taxon>Symbiodinium</taxon>
    </lineage>
</organism>
<dbReference type="Proteomes" id="UP000601435">
    <property type="component" value="Unassembled WGS sequence"/>
</dbReference>
<keyword evidence="2" id="KW-1185">Reference proteome</keyword>
<comment type="caution">
    <text evidence="1">The sequence shown here is derived from an EMBL/GenBank/DDBJ whole genome shotgun (WGS) entry which is preliminary data.</text>
</comment>
<reference evidence="1" key="1">
    <citation type="submission" date="2021-02" db="EMBL/GenBank/DDBJ databases">
        <authorList>
            <person name="Dougan E. K."/>
            <person name="Rhodes N."/>
            <person name="Thang M."/>
            <person name="Chan C."/>
        </authorList>
    </citation>
    <scope>NUCLEOTIDE SEQUENCE</scope>
</reference>
<sequence>MSLAPVFASATCGKKHRVVKAIGRLFSQGFPEMALERLRQRHVGVCGSFSRSFERSRQDYGAHNLAVGPFQGEFCLTFTSTPVSENAYDCPHRKTRMLWTPSVMTGSSSVARSLSGRHVCLRRGRI</sequence>
<proteinExistence type="predicted"/>
<evidence type="ECO:0000313" key="1">
    <source>
        <dbReference type="EMBL" id="CAE7697459.1"/>
    </source>
</evidence>
<accession>A0A812WRJ3</accession>